<accession>A0A8J3FZS7</accession>
<dbReference type="InterPro" id="IPR039565">
    <property type="entry name" value="BamD-like"/>
</dbReference>
<dbReference type="Pfam" id="PF13525">
    <property type="entry name" value="YfiO"/>
    <property type="match status" value="1"/>
</dbReference>
<dbReference type="NCBIfam" id="TIGR03302">
    <property type="entry name" value="OM_YfiO"/>
    <property type="match status" value="1"/>
</dbReference>
<reference evidence="8" key="2">
    <citation type="submission" date="2020-09" db="EMBL/GenBank/DDBJ databases">
        <authorList>
            <person name="Sun Q."/>
            <person name="Kim S."/>
        </authorList>
    </citation>
    <scope>NUCLEOTIDE SEQUENCE</scope>
    <source>
        <strain evidence="8">KCTC 32513</strain>
    </source>
</reference>
<keyword evidence="5 6" id="KW-0449">Lipoprotein</keyword>
<dbReference type="InterPro" id="IPR017689">
    <property type="entry name" value="BamD"/>
</dbReference>
<evidence type="ECO:0000256" key="3">
    <source>
        <dbReference type="ARBA" id="ARBA00023139"/>
    </source>
</evidence>
<protein>
    <recommendedName>
        <fullName evidence="6">Outer membrane protein assembly factor BamD</fullName>
    </recommendedName>
</protein>
<dbReference type="GO" id="GO:0051205">
    <property type="term" value="P:protein insertion into membrane"/>
    <property type="evidence" value="ECO:0007669"/>
    <property type="project" value="UniProtKB-UniRule"/>
</dbReference>
<keyword evidence="9" id="KW-1185">Reference proteome</keyword>
<dbReference type="PANTHER" id="PTHR37423">
    <property type="entry name" value="SOLUBLE LYTIC MUREIN TRANSGLYCOSYLASE-RELATED"/>
    <property type="match status" value="1"/>
</dbReference>
<gene>
    <name evidence="6 8" type="primary">bamD</name>
    <name evidence="8" type="ORF">GCM10009069_02240</name>
</gene>
<dbReference type="SUPFAM" id="SSF48452">
    <property type="entry name" value="TPR-like"/>
    <property type="match status" value="1"/>
</dbReference>
<comment type="caution">
    <text evidence="8">The sequence shown here is derived from an EMBL/GenBank/DDBJ whole genome shotgun (WGS) entry which is preliminary data.</text>
</comment>
<feature type="domain" description="Outer membrane lipoprotein BamD-like" evidence="7">
    <location>
        <begin position="40"/>
        <end position="232"/>
    </location>
</feature>
<sequence>MTSIFARSALALSAIFILTACSTLGIGGDRKEKLAYIERPAELIYNGAIERLEKGRWDEAKLFFEEVERQHPFSEWARRALLMSAYASYRSADYEESVVTAQRYIGLHPGSESTPYAYYLIAINYYDQIYDVGRDQQTTVNAESSLQQVIRRYPESDYARDSRLKLELTEDHLAGKEMSIGRFYLKQNQPLAAIIRFKNVVREYDTTSQVEEAMHRMVEAYVTLGVIGEAKKVGSVLGYNYPASAWYKNSYDLLAEYGVNLDDEIAKPGKRGYFERLKERLF</sequence>
<dbReference type="CDD" id="cd15830">
    <property type="entry name" value="BamD"/>
    <property type="match status" value="1"/>
</dbReference>
<dbReference type="PANTHER" id="PTHR37423:SF1">
    <property type="entry name" value="OUTER MEMBRANE PROTEIN ASSEMBLY FACTOR BAMD"/>
    <property type="match status" value="1"/>
</dbReference>
<dbReference type="HAMAP" id="MF_00922">
    <property type="entry name" value="OM_assembly_BamD"/>
    <property type="match status" value="1"/>
</dbReference>
<proteinExistence type="inferred from homology"/>
<comment type="subunit">
    <text evidence="6">Part of the Bam complex.</text>
</comment>
<keyword evidence="2 6" id="KW-0472">Membrane</keyword>
<dbReference type="RefSeq" id="WP_189494487.1">
    <property type="nucleotide sequence ID" value="NZ_BMZH01000001.1"/>
</dbReference>
<dbReference type="InterPro" id="IPR011990">
    <property type="entry name" value="TPR-like_helical_dom_sf"/>
</dbReference>
<reference evidence="8" key="1">
    <citation type="journal article" date="2014" name="Int. J. Syst. Evol. Microbiol.">
        <title>Complete genome sequence of Corynebacterium casei LMG S-19264T (=DSM 44701T), isolated from a smear-ripened cheese.</title>
        <authorList>
            <consortium name="US DOE Joint Genome Institute (JGI-PGF)"/>
            <person name="Walter F."/>
            <person name="Albersmeier A."/>
            <person name="Kalinowski J."/>
            <person name="Ruckert C."/>
        </authorList>
    </citation>
    <scope>NUCLEOTIDE SEQUENCE</scope>
    <source>
        <strain evidence="8">KCTC 32513</strain>
    </source>
</reference>
<evidence type="ECO:0000259" key="7">
    <source>
        <dbReference type="Pfam" id="PF13525"/>
    </source>
</evidence>
<name>A0A8J3FZS7_9PROT</name>
<comment type="subcellular location">
    <subcellularLocation>
        <location evidence="6">Cell outer membrane</location>
        <topology evidence="6">Lipid-anchor</topology>
    </subcellularLocation>
</comment>
<dbReference type="EMBL" id="BMZH01000001">
    <property type="protein sequence ID" value="GHA82612.1"/>
    <property type="molecule type" value="Genomic_DNA"/>
</dbReference>
<keyword evidence="4 6" id="KW-0998">Cell outer membrane</keyword>
<evidence type="ECO:0000256" key="2">
    <source>
        <dbReference type="ARBA" id="ARBA00023136"/>
    </source>
</evidence>
<evidence type="ECO:0000256" key="5">
    <source>
        <dbReference type="ARBA" id="ARBA00023288"/>
    </source>
</evidence>
<evidence type="ECO:0000256" key="6">
    <source>
        <dbReference type="HAMAP-Rule" id="MF_00922"/>
    </source>
</evidence>
<dbReference type="GO" id="GO:1990063">
    <property type="term" value="C:Bam protein complex"/>
    <property type="evidence" value="ECO:0007669"/>
    <property type="project" value="TreeGrafter"/>
</dbReference>
<dbReference type="Proteomes" id="UP000634004">
    <property type="component" value="Unassembled WGS sequence"/>
</dbReference>
<evidence type="ECO:0000313" key="9">
    <source>
        <dbReference type="Proteomes" id="UP000634004"/>
    </source>
</evidence>
<keyword evidence="1 6" id="KW-0732">Signal</keyword>
<evidence type="ECO:0000256" key="4">
    <source>
        <dbReference type="ARBA" id="ARBA00023237"/>
    </source>
</evidence>
<comment type="function">
    <text evidence="6">Part of the outer membrane protein assembly complex, which is involved in assembly and insertion of beta-barrel proteins into the outer membrane.</text>
</comment>
<dbReference type="GO" id="GO:0043165">
    <property type="term" value="P:Gram-negative-bacterium-type cell outer membrane assembly"/>
    <property type="evidence" value="ECO:0007669"/>
    <property type="project" value="UniProtKB-UniRule"/>
</dbReference>
<dbReference type="AlphaFoldDB" id="A0A8J3FZS7"/>
<evidence type="ECO:0000256" key="1">
    <source>
        <dbReference type="ARBA" id="ARBA00022729"/>
    </source>
</evidence>
<dbReference type="PROSITE" id="PS51257">
    <property type="entry name" value="PROKAR_LIPOPROTEIN"/>
    <property type="match status" value="1"/>
</dbReference>
<dbReference type="Gene3D" id="1.25.40.10">
    <property type="entry name" value="Tetratricopeptide repeat domain"/>
    <property type="match status" value="1"/>
</dbReference>
<keyword evidence="3 6" id="KW-0564">Palmitate</keyword>
<organism evidence="8 9">
    <name type="scientific">Algimonas arctica</name>
    <dbReference type="NCBI Taxonomy" id="1479486"/>
    <lineage>
        <taxon>Bacteria</taxon>
        <taxon>Pseudomonadati</taxon>
        <taxon>Pseudomonadota</taxon>
        <taxon>Alphaproteobacteria</taxon>
        <taxon>Maricaulales</taxon>
        <taxon>Robiginitomaculaceae</taxon>
        <taxon>Algimonas</taxon>
    </lineage>
</organism>
<comment type="similarity">
    <text evidence="6">Belongs to the BamD family.</text>
</comment>
<evidence type="ECO:0000313" key="8">
    <source>
        <dbReference type="EMBL" id="GHA82612.1"/>
    </source>
</evidence>